<evidence type="ECO:0000313" key="35">
    <source>
        <dbReference type="EMBL" id="EAK9315816.1"/>
    </source>
</evidence>
<evidence type="ECO:0000313" key="65">
    <source>
        <dbReference type="Proteomes" id="UP000354255"/>
    </source>
</evidence>
<proteinExistence type="inferred from homology"/>
<evidence type="ECO:0000256" key="8">
    <source>
        <dbReference type="SAM" id="Phobius"/>
    </source>
</evidence>
<dbReference type="EMBL" id="AANEHK010000003">
    <property type="protein sequence ID" value="EDO0985355.1"/>
    <property type="molecule type" value="Genomic_DNA"/>
</dbReference>
<dbReference type="KEGG" id="lmv:Y193_11625"/>
<feature type="transmembrane region" description="Helical" evidence="8">
    <location>
        <begin position="223"/>
        <end position="243"/>
    </location>
</feature>
<dbReference type="Proteomes" id="UP000345329">
    <property type="component" value="Unassembled WGS sequence"/>
</dbReference>
<evidence type="ECO:0000313" key="99">
    <source>
        <dbReference type="Proteomes" id="UP000843775"/>
    </source>
</evidence>
<evidence type="ECO:0000313" key="66">
    <source>
        <dbReference type="Proteomes" id="UP000358545"/>
    </source>
</evidence>
<dbReference type="Proteomes" id="UP000350032">
    <property type="component" value="Unassembled WGS sequence"/>
</dbReference>
<accession>A0A0B8R4M8</accession>
<dbReference type="EMBL" id="DAAJFY010000001">
    <property type="protein sequence ID" value="HAC0274009.1"/>
    <property type="molecule type" value="Genomic_DNA"/>
</dbReference>
<evidence type="ECO:0000313" key="16">
    <source>
        <dbReference type="EMBL" id="EAD5774573.1"/>
    </source>
</evidence>
<dbReference type="EMBL" id="AAAMZD010000001">
    <property type="protein sequence ID" value="EAD3791564.1"/>
    <property type="molecule type" value="Genomic_DNA"/>
</dbReference>
<evidence type="ECO:0000313" key="91">
    <source>
        <dbReference type="Proteomes" id="UP000540117"/>
    </source>
</evidence>
<dbReference type="EMBL" id="AAANYR010000001">
    <property type="protein sequence ID" value="EAD5785348.1"/>
    <property type="molecule type" value="Genomic_DNA"/>
</dbReference>
<evidence type="ECO:0000313" key="64">
    <source>
        <dbReference type="Proteomes" id="UP000350032"/>
    </source>
</evidence>
<dbReference type="EMBL" id="MJTJ01000019">
    <property type="protein sequence ID" value="OET48849.1"/>
    <property type="molecule type" value="Genomic_DNA"/>
</dbReference>
<evidence type="ECO:0000256" key="1">
    <source>
        <dbReference type="ARBA" id="ARBA00004651"/>
    </source>
</evidence>
<dbReference type="EMBL" id="AABGHY010000001">
    <property type="protein sequence ID" value="EAH3292983.1"/>
    <property type="molecule type" value="Genomic_DNA"/>
</dbReference>
<sequence length="303" mass="32909">MEFLLILLPVFGIFAIGFIGQKTLKFDIPNLSKLTLYLMSPFLAFNTFYTNALTIDYAYLAIYIFALCLSLILLVSLISFLLGYNLQDRCALILASAFMNNGNYGTPVVLLVFGAVGLDIAVVLMVLQQLAMSTIGIYFAAKGSKDANGMKTVMKRVVRMPIAYGALLGLTLQLLHVSLPSALMTCVKLVGDAAIPTIMIVLGMQLAVISFRRIELTKVGIALVLKLLIAPIIAFGLTLILPVDEMTKQIMILLAAMPTAANTTLMAVQFDTKPDLVSSATFISTVLSIITLPIVLYFLHPVF</sequence>
<dbReference type="Proteomes" id="UP000376505">
    <property type="component" value="Unassembled WGS sequence"/>
</dbReference>
<protein>
    <submittedName>
        <fullName evidence="31">AEC family transporter</fullName>
    </submittedName>
</protein>
<dbReference type="Proteomes" id="UP000365297">
    <property type="component" value="Unassembled WGS sequence"/>
</dbReference>
<dbReference type="Proteomes" id="UP000389283">
    <property type="component" value="Unassembled WGS sequence"/>
</dbReference>
<evidence type="ECO:0000313" key="58">
    <source>
        <dbReference type="Proteomes" id="UP000272537"/>
    </source>
</evidence>
<evidence type="ECO:0000313" key="28">
    <source>
        <dbReference type="EMBL" id="EAG6990206.1"/>
    </source>
</evidence>
<evidence type="ECO:0000313" key="80">
    <source>
        <dbReference type="Proteomes" id="UP000467347"/>
    </source>
</evidence>
<evidence type="ECO:0000313" key="63">
    <source>
        <dbReference type="Proteomes" id="UP000345329"/>
    </source>
</evidence>
<dbReference type="EMBL" id="AAAJWF010000001">
    <property type="protein sequence ID" value="EAC7479414.1"/>
    <property type="molecule type" value="Genomic_DNA"/>
</dbReference>
<evidence type="ECO:0000313" key="100">
    <source>
        <dbReference type="Proteomes" id="UP000844415"/>
    </source>
</evidence>
<evidence type="ECO:0000313" key="53">
    <source>
        <dbReference type="EMBL" id="KAA9453452.1"/>
    </source>
</evidence>
<dbReference type="Proteomes" id="UP000525850">
    <property type="component" value="Unassembled WGS sequence"/>
</dbReference>
<evidence type="ECO:0000313" key="61">
    <source>
        <dbReference type="Proteomes" id="UP000339309"/>
    </source>
</evidence>
<evidence type="ECO:0000313" key="49">
    <source>
        <dbReference type="EMBL" id="HAC0013708.1"/>
    </source>
</evidence>
<evidence type="ECO:0000313" key="12">
    <source>
        <dbReference type="EMBL" id="EAC7479414.1"/>
    </source>
</evidence>
<evidence type="ECO:0000313" key="11">
    <source>
        <dbReference type="EMBL" id="EAC6547432.1"/>
    </source>
</evidence>
<dbReference type="Proteomes" id="UP000481141">
    <property type="component" value="Unassembled WGS sequence"/>
</dbReference>
<evidence type="ECO:0000313" key="52">
    <source>
        <dbReference type="EMBL" id="HAJ9592321.1"/>
    </source>
</evidence>
<dbReference type="EMBL" id="MJTJ01000023">
    <property type="protein sequence ID" value="OET48046.1"/>
    <property type="molecule type" value="Genomic_DNA"/>
</dbReference>
<dbReference type="EMBL" id="AALAQH010000001">
    <property type="protein sequence ID" value="ECX6923486.1"/>
    <property type="molecule type" value="Genomic_DNA"/>
</dbReference>
<dbReference type="EMBL" id="AABBYJ010000001">
    <property type="protein sequence ID" value="EAG4329752.1"/>
    <property type="molecule type" value="Genomic_DNA"/>
</dbReference>
<dbReference type="EMBL" id="AAHZFY010000002">
    <property type="protein sequence ID" value="ECB9512498.1"/>
    <property type="molecule type" value="Genomic_DNA"/>
</dbReference>
<dbReference type="EMBL" id="AABBZO010000002">
    <property type="protein sequence ID" value="EAG4461142.1"/>
    <property type="molecule type" value="Genomic_DNA"/>
</dbReference>
<dbReference type="InterPro" id="IPR004776">
    <property type="entry name" value="Mem_transp_PIN-like"/>
</dbReference>
<evidence type="ECO:0000313" key="75">
    <source>
        <dbReference type="Proteomes" id="UP000410967"/>
    </source>
</evidence>
<gene>
    <name evidence="20" type="ORF">A8L61_05075</name>
    <name evidence="28" type="ORF">AB917_06355</name>
    <name evidence="9" type="ORF">ABZ57_01505</name>
    <name evidence="56" type="ORF">AJL21_11295</name>
    <name evidence="55" type="ORF">AJL21_16310</name>
    <name evidence="18" type="ORF">ART25_00955</name>
    <name evidence="10" type="ORF">ARY78_02065</name>
    <name evidence="23" type="ORF">B1N52_02280</name>
    <name evidence="22" type="ORF">B1S26_02345</name>
    <name evidence="24" type="ORF">B5K54_07000</name>
    <name evidence="39" type="ORF">BCZ19_02295</name>
    <name evidence="21" type="ORF">BCZ21_01350</name>
    <name evidence="26" type="ORF">CA369_02475</name>
    <name evidence="25" type="ORF">CAV64_00600</name>
    <name evidence="29" type="ORF">CW845_09390</name>
    <name evidence="31" type="ORF">D4920_03800</name>
    <name evidence="30" type="ORF">D4B11_10490</name>
    <name evidence="32" type="ORF">D5N24_01110</name>
    <name evidence="34" type="ORF">D7104_07005</name>
    <name evidence="53" type="ORF">DCK61_03055</name>
    <name evidence="27" type="ORF">DCT16_01805</name>
    <name evidence="12" type="ORF">DQ70_01795</name>
    <name evidence="11" type="ORF">DU018_03520</name>
    <name evidence="57" type="ORF">DYZ80_00412</name>
    <name evidence="19" type="ORF">E1W56_02055</name>
    <name evidence="33" type="ORF">E5F58_02330</name>
    <name evidence="17" type="ORF">EX365_02090</name>
    <name evidence="16" type="ORF">EXZ73_09765</name>
    <name evidence="40" type="ORF">F6436_03880</name>
    <name evidence="41" type="ORF">F6515_04355</name>
    <name evidence="35" type="ORF">FA835_01705</name>
    <name evidence="37" type="ORF">FLQ97_01995</name>
    <name evidence="36" type="ORF">FLR03_10775</name>
    <name evidence="38" type="ORF">FNX40_11845</name>
    <name evidence="44" type="ORF">FV747_05005</name>
    <name evidence="45" type="ORF">G3O21_000776</name>
    <name evidence="46" type="ORF">GHH22_07940</name>
    <name evidence="51" type="ORF">GI949_06750</name>
    <name evidence="43" type="ORF">GJW51_01880</name>
    <name evidence="42" type="ORF">GQG13_01980</name>
    <name evidence="47" type="ORF">GYR60_01375</name>
    <name evidence="48" type="ORF">GYS09_04600</name>
    <name evidence="49" type="ORF">GYX23_11985</name>
    <name evidence="50" type="ORF">GYY14_01360</name>
    <name evidence="52" type="ORF">HQN34_000489</name>
    <name evidence="54" type="ORF">HZJ64_01220</name>
    <name evidence="13" type="ORF">KV70_06245</name>
    <name evidence="14" type="ORF">QD52_02095</name>
    <name evidence="15" type="ORF">UI29_02110</name>
</gene>
<dbReference type="EMBL" id="AAANYN010000013">
    <property type="protein sequence ID" value="EAD5774573.1"/>
    <property type="molecule type" value="Genomic_DNA"/>
</dbReference>
<evidence type="ECO:0000313" key="17">
    <source>
        <dbReference type="EMBL" id="EAD5785348.1"/>
    </source>
</evidence>
<evidence type="ECO:0000313" key="71">
    <source>
        <dbReference type="Proteomes" id="UP000379076"/>
    </source>
</evidence>
<evidence type="ECO:0000313" key="34">
    <source>
        <dbReference type="EMBL" id="EAK8897449.1"/>
    </source>
</evidence>
<name>A0A0B8R4M8_LISMN</name>
<dbReference type="Proteomes" id="UP000344343">
    <property type="component" value="Unassembled WGS sequence"/>
</dbReference>
<dbReference type="AlphaFoldDB" id="A0A0B8R4M8"/>
<evidence type="ECO:0000313" key="95">
    <source>
        <dbReference type="Proteomes" id="UP000549379"/>
    </source>
</evidence>
<dbReference type="Proteomes" id="UP000544530">
    <property type="component" value="Unassembled WGS sequence"/>
</dbReference>
<feature type="transmembrane region" description="Helical" evidence="8">
    <location>
        <begin position="249"/>
        <end position="268"/>
    </location>
</feature>
<evidence type="ECO:0000313" key="29">
    <source>
        <dbReference type="EMBL" id="EAG9387698.1"/>
    </source>
</evidence>
<reference evidence="89 90" key="6">
    <citation type="submission" date="2019-04" db="EMBL/GenBank/DDBJ databases">
        <authorList>
            <person name="Ashton P.M."/>
            <person name="Dallman T."/>
            <person name="Nair S."/>
            <person name="De Pinna E."/>
            <person name="Peters T."/>
            <person name="Grant K."/>
        </authorList>
    </citation>
    <scope>NUCLEOTIDE SEQUENCE [LARGE SCALE GENOMIC DNA]</scope>
    <source>
        <strain evidence="31 90">282333</strain>
        <strain evidence="32 89">282352</strain>
        <strain evidence="30 93">289003</strain>
        <strain evidence="44 81">788324</strain>
        <strain evidence="19">RL15000286</strain>
    </source>
</reference>
<keyword evidence="5 8" id="KW-0812">Transmembrane</keyword>
<evidence type="ECO:0000313" key="47">
    <source>
        <dbReference type="EMBL" id="HAB8397155.1"/>
    </source>
</evidence>
<dbReference type="Gene3D" id="1.20.1530.20">
    <property type="match status" value="1"/>
</dbReference>
<evidence type="ECO:0000313" key="50">
    <source>
        <dbReference type="EMBL" id="HAC0274009.1"/>
    </source>
</evidence>
<evidence type="ECO:0000313" key="69">
    <source>
        <dbReference type="Proteomes" id="UP000368512"/>
    </source>
</evidence>
<dbReference type="EMBL" id="DABJAN010000001">
    <property type="protein sequence ID" value="HAJ9592321.1"/>
    <property type="molecule type" value="Genomic_DNA"/>
</dbReference>
<evidence type="ECO:0000313" key="23">
    <source>
        <dbReference type="EMBL" id="EAG2513974.1"/>
    </source>
</evidence>
<evidence type="ECO:0000313" key="18">
    <source>
        <dbReference type="EMBL" id="EAE1337491.1"/>
    </source>
</evidence>
<organism evidence="31 90">
    <name type="scientific">Listeria monocytogenes</name>
    <dbReference type="NCBI Taxonomy" id="1639"/>
    <lineage>
        <taxon>Bacteria</taxon>
        <taxon>Bacillati</taxon>
        <taxon>Bacillota</taxon>
        <taxon>Bacilli</taxon>
        <taxon>Bacillales</taxon>
        <taxon>Listeriaceae</taxon>
        <taxon>Listeria</taxon>
    </lineage>
</organism>
<dbReference type="Proteomes" id="UP000548278">
    <property type="component" value="Unassembled WGS sequence"/>
</dbReference>
<evidence type="ECO:0000313" key="70">
    <source>
        <dbReference type="Proteomes" id="UP000376505"/>
    </source>
</evidence>
<evidence type="ECO:0000313" key="39">
    <source>
        <dbReference type="EMBL" id="ECX6923486.1"/>
    </source>
</evidence>
<evidence type="ECO:0000313" key="42">
    <source>
        <dbReference type="EMBL" id="EDN7713888.1"/>
    </source>
</evidence>
<dbReference type="Proteomes" id="UP000842809">
    <property type="component" value="Unassembled WGS sequence"/>
</dbReference>
<evidence type="ECO:0000313" key="36">
    <source>
        <dbReference type="EMBL" id="ECB9474158.1"/>
    </source>
</evidence>
<dbReference type="EMBL" id="DAAIHR010000001">
    <property type="protein sequence ID" value="HAB8397155.1"/>
    <property type="molecule type" value="Genomic_DNA"/>
</dbReference>
<evidence type="ECO:0000313" key="38">
    <source>
        <dbReference type="EMBL" id="ECC1557492.1"/>
    </source>
</evidence>
<evidence type="ECO:0000313" key="44">
    <source>
        <dbReference type="EMBL" id="EDO0985355.1"/>
    </source>
</evidence>
<evidence type="ECO:0000313" key="74">
    <source>
        <dbReference type="Proteomes" id="UP000403352"/>
    </source>
</evidence>
<dbReference type="Proteomes" id="UP000540117">
    <property type="component" value="Unassembled WGS sequence"/>
</dbReference>
<evidence type="ECO:0000313" key="90">
    <source>
        <dbReference type="Proteomes" id="UP000533021"/>
    </source>
</evidence>
<feature type="transmembrane region" description="Helical" evidence="8">
    <location>
        <begin position="36"/>
        <end position="55"/>
    </location>
</feature>
<evidence type="ECO:0000313" key="32">
    <source>
        <dbReference type="EMBL" id="EAH3292983.1"/>
    </source>
</evidence>
<dbReference type="EMBL" id="AAIAJJ010000005">
    <property type="protein sequence ID" value="ECC1557492.1"/>
    <property type="molecule type" value="Genomic_DNA"/>
</dbReference>
<dbReference type="Proteomes" id="UP000455569">
    <property type="component" value="Unassembled WGS sequence"/>
</dbReference>
<evidence type="ECO:0000313" key="82">
    <source>
        <dbReference type="Proteomes" id="UP000478704"/>
    </source>
</evidence>
<evidence type="ECO:0000313" key="88">
    <source>
        <dbReference type="Proteomes" id="UP000528151"/>
    </source>
</evidence>
<evidence type="ECO:0000313" key="84">
    <source>
        <dbReference type="Proteomes" id="UP000489121"/>
    </source>
</evidence>
<evidence type="ECO:0000313" key="98">
    <source>
        <dbReference type="Proteomes" id="UP000841146"/>
    </source>
</evidence>
<evidence type="ECO:0000313" key="77">
    <source>
        <dbReference type="Proteomes" id="UP000427828"/>
    </source>
</evidence>
<evidence type="ECO:0000313" key="78">
    <source>
        <dbReference type="Proteomes" id="UP000455569"/>
    </source>
</evidence>
<dbReference type="Proteomes" id="UP000840197">
    <property type="component" value="Unassembled WGS sequence"/>
</dbReference>
<dbReference type="EMBL" id="AABAGT010000006">
    <property type="protein sequence ID" value="EAG0866651.1"/>
    <property type="molecule type" value="Genomic_DNA"/>
</dbReference>
<evidence type="ECO:0000313" key="10">
    <source>
        <dbReference type="EMBL" id="EAC5549213.1"/>
    </source>
</evidence>
<dbReference type="Proteomes" id="UP000533021">
    <property type="component" value="Unassembled WGS sequence"/>
</dbReference>
<evidence type="ECO:0000313" key="59">
    <source>
        <dbReference type="Proteomes" id="UP000331186"/>
    </source>
</evidence>
<dbReference type="GO" id="GO:0055085">
    <property type="term" value="P:transmembrane transport"/>
    <property type="evidence" value="ECO:0007669"/>
    <property type="project" value="InterPro"/>
</dbReference>
<comment type="similarity">
    <text evidence="2">Belongs to the auxin efflux carrier (TC 2.A.69) family.</text>
</comment>
<feature type="transmembrane region" description="Helical" evidence="8">
    <location>
        <begin position="189"/>
        <end position="211"/>
    </location>
</feature>
<dbReference type="EMBL" id="DAAJZA010000003">
    <property type="protein sequence ID" value="HAC1754668.1"/>
    <property type="molecule type" value="Genomic_DNA"/>
</dbReference>
<evidence type="ECO:0000313" key="33">
    <source>
        <dbReference type="EMBL" id="EAH4240834.1"/>
    </source>
</evidence>
<dbReference type="EMBL" id="AABEMN010000014">
    <property type="protein sequence ID" value="EAG9520200.1"/>
    <property type="molecule type" value="Genomic_DNA"/>
</dbReference>
<dbReference type="Proteomes" id="UP000843503">
    <property type="component" value="Unassembled WGS sequence"/>
</dbReference>
<dbReference type="Proteomes" id="UP000527632">
    <property type="component" value="Unassembled WGS sequence"/>
</dbReference>
<dbReference type="EMBL" id="AAHZFN010000013">
    <property type="protein sequence ID" value="ECB9474158.1"/>
    <property type="molecule type" value="Genomic_DNA"/>
</dbReference>
<dbReference type="EMBL" id="AAAQQZ010000001">
    <property type="protein sequence ID" value="EAE1337491.1"/>
    <property type="molecule type" value="Genomic_DNA"/>
</dbReference>
<dbReference type="EMBL" id="JACAVN010000001">
    <property type="protein sequence ID" value="NYA00436.1"/>
    <property type="molecule type" value="Genomic_DNA"/>
</dbReference>
<evidence type="ECO:0000313" key="79">
    <source>
        <dbReference type="Proteomes" id="UP000460224"/>
    </source>
</evidence>
<dbReference type="EMBL" id="AACKDQ010000003">
    <property type="protein sequence ID" value="EAK9315816.1"/>
    <property type="molecule type" value="Genomic_DNA"/>
</dbReference>
<comment type="caution">
    <text evidence="31">The sequence shown here is derived from an EMBL/GenBank/DDBJ whole genome shotgun (WGS) entry which is preliminary data.</text>
</comment>
<dbReference type="EMBL" id="AAAIKW010000001">
    <property type="protein sequence ID" value="EAC4551153.1"/>
    <property type="molecule type" value="Genomic_DNA"/>
</dbReference>
<dbReference type="EMBL" id="AANPAU010000002">
    <property type="protein sequence ID" value="EDP8513377.1"/>
    <property type="molecule type" value="Genomic_DNA"/>
</dbReference>
<evidence type="ECO:0000256" key="7">
    <source>
        <dbReference type="ARBA" id="ARBA00023136"/>
    </source>
</evidence>
<dbReference type="EMBL" id="AANDSR010000001">
    <property type="protein sequence ID" value="EDN9835411.1"/>
    <property type="molecule type" value="Genomic_DNA"/>
</dbReference>
<dbReference type="EMBL" id="AAAIXK010000001">
    <property type="protein sequence ID" value="EAC5549213.1"/>
    <property type="molecule type" value="Genomic_DNA"/>
</dbReference>
<dbReference type="EMBL" id="AABEKY010000004">
    <property type="protein sequence ID" value="EAG9387698.1"/>
    <property type="molecule type" value="Genomic_DNA"/>
</dbReference>
<dbReference type="EMBL" id="QXLS01000001">
    <property type="protein sequence ID" value="RKA10880.1"/>
    <property type="molecule type" value="Genomic_DNA"/>
</dbReference>
<keyword evidence="4" id="KW-1003">Cell membrane</keyword>
<dbReference type="Proteomes" id="UP000364988">
    <property type="component" value="Unassembled WGS sequence"/>
</dbReference>
<reference evidence="47" key="9">
    <citation type="submission" date="2020-01" db="EMBL/GenBank/DDBJ databases">
        <authorList>
            <consortium name="NCBI Pathogen Detection Project"/>
        </authorList>
    </citation>
    <scope>NUCLEOTIDE SEQUENCE</scope>
    <source>
        <strain evidence="46">09CEB371LM</strain>
        <strain evidence="52">2017-325981-023-01</strain>
        <strain evidence="48">CFIAFB20100120</strain>
        <strain evidence="47">CFIAFB20130012</strain>
        <strain evidence="50">CFIAFB20170037</strain>
        <strain evidence="49">CFIAFB20170045</strain>
        <strain evidence="51">DMG1500109</strain>
    </source>
</reference>
<evidence type="ECO:0000313" key="73">
    <source>
        <dbReference type="Proteomes" id="UP000398321"/>
    </source>
</evidence>
<evidence type="ECO:0000313" key="27">
    <source>
        <dbReference type="EMBL" id="EAG6168119.1"/>
    </source>
</evidence>
<dbReference type="EMBL" id="AAAJKI010000005">
    <property type="protein sequence ID" value="EAC6547432.1"/>
    <property type="molecule type" value="Genomic_DNA"/>
</dbReference>
<evidence type="ECO:0000256" key="4">
    <source>
        <dbReference type="ARBA" id="ARBA00022475"/>
    </source>
</evidence>
<dbReference type="Proteomes" id="UP000339309">
    <property type="component" value="Unassembled WGS sequence"/>
</dbReference>
<dbReference type="Proteomes" id="UP000844415">
    <property type="component" value="Unassembled WGS sequence"/>
</dbReference>
<dbReference type="EMBL" id="AABAWE010000001">
    <property type="protein sequence ID" value="EAG2085888.1"/>
    <property type="molecule type" value="Genomic_DNA"/>
</dbReference>
<evidence type="ECO:0000313" key="96">
    <source>
        <dbReference type="Proteomes" id="UP000566721"/>
    </source>
</evidence>
<evidence type="ECO:0000256" key="3">
    <source>
        <dbReference type="ARBA" id="ARBA00022448"/>
    </source>
</evidence>
<evidence type="ECO:0000313" key="9">
    <source>
        <dbReference type="EMBL" id="EAC4551153.1"/>
    </source>
</evidence>
<reference evidence="54 92" key="10">
    <citation type="submission" date="2020-06" db="EMBL/GenBank/DDBJ databases">
        <title>Two Listeria outbreaks in Switzerland in 2018 and 2020.</title>
        <authorList>
            <person name="Stevens M.J.A."/>
            <person name="Bloemberg G."/>
            <person name="Nusch-Inderbinnen M."/>
            <person name="Stephan R."/>
        </authorList>
    </citation>
    <scope>NUCLEOTIDE SEQUENCE [LARGE SCALE GENOMIC DNA]</scope>
    <source>
        <strain evidence="54 92">N18-0707</strain>
    </source>
</reference>
<dbReference type="EMBL" id="QDAY01000001">
    <property type="protein sequence ID" value="KAA9453452.1"/>
    <property type="molecule type" value="Genomic_DNA"/>
</dbReference>
<evidence type="ECO:0000313" key="72">
    <source>
        <dbReference type="Proteomes" id="UP000389283"/>
    </source>
</evidence>
<evidence type="ECO:0000313" key="87">
    <source>
        <dbReference type="Proteomes" id="UP000527632"/>
    </source>
</evidence>
<dbReference type="Proteomes" id="UP000489121">
    <property type="component" value="Unassembled WGS sequence"/>
</dbReference>
<reference evidence="55 101" key="1">
    <citation type="submission" date="2016-09" db="EMBL/GenBank/DDBJ databases">
        <title>100K Listeria isolates.</title>
        <authorList>
            <person name="Chen P."/>
            <person name="Weimer B.C."/>
            <person name="Kong N."/>
            <person name="Huang B."/>
        </authorList>
    </citation>
    <scope>NUCLEOTIDE SEQUENCE [LARGE SCALE GENOMIC DNA]</scope>
    <source>
        <strain evidence="55 101">BCW_2383</strain>
    </source>
</reference>
<evidence type="ECO:0000313" key="46">
    <source>
        <dbReference type="EMBL" id="HAA8053083.1"/>
    </source>
</evidence>
<evidence type="ECO:0000256" key="6">
    <source>
        <dbReference type="ARBA" id="ARBA00022989"/>
    </source>
</evidence>
<dbReference type="Proteomes" id="UP000368512">
    <property type="component" value="Unassembled WGS sequence"/>
</dbReference>
<dbReference type="Proteomes" id="UP000566721">
    <property type="component" value="Unassembled WGS sequence"/>
</dbReference>
<dbReference type="Proteomes" id="UP000467347">
    <property type="component" value="Unassembled WGS sequence"/>
</dbReference>
<dbReference type="EMBL" id="AABBAW010000001">
    <property type="protein sequence ID" value="EAG2513974.1"/>
    <property type="molecule type" value="Genomic_DNA"/>
</dbReference>
<evidence type="ECO:0000256" key="2">
    <source>
        <dbReference type="ARBA" id="ARBA00010145"/>
    </source>
</evidence>
<dbReference type="Proteomes" id="UP000460224">
    <property type="component" value="Unassembled WGS sequence"/>
</dbReference>
<dbReference type="EMBL" id="AABGUK010000001">
    <property type="protein sequence ID" value="EAH4240834.1"/>
    <property type="molecule type" value="Genomic_DNA"/>
</dbReference>
<comment type="subcellular location">
    <subcellularLocation>
        <location evidence="1">Cell membrane</location>
        <topology evidence="1">Multi-pass membrane protein</topology>
    </subcellularLocation>
</comment>
<evidence type="ECO:0000313" key="31">
    <source>
        <dbReference type="EMBL" id="EAH2281187.1"/>
    </source>
</evidence>
<evidence type="ECO:0000313" key="41">
    <source>
        <dbReference type="EMBL" id="ECY9782217.1"/>
    </source>
</evidence>
<dbReference type="Proteomes" id="UP000528151">
    <property type="component" value="Unassembled WGS sequence"/>
</dbReference>
<dbReference type="Proteomes" id="UP000841146">
    <property type="component" value="Unassembled WGS sequence"/>
</dbReference>
<evidence type="ECO:0000313" key="55">
    <source>
        <dbReference type="EMBL" id="OET48046.1"/>
    </source>
</evidence>
<evidence type="ECO:0000313" key="76">
    <source>
        <dbReference type="Proteomes" id="UP000423131"/>
    </source>
</evidence>
<evidence type="ECO:0000313" key="97">
    <source>
        <dbReference type="Proteomes" id="UP000840197"/>
    </source>
</evidence>
<dbReference type="Proteomes" id="UP000403352">
    <property type="component" value="Unassembled WGS sequence"/>
</dbReference>
<dbReference type="PANTHER" id="PTHR36838:SF1">
    <property type="entry name" value="SLR1864 PROTEIN"/>
    <property type="match status" value="1"/>
</dbReference>
<feature type="transmembrane region" description="Helical" evidence="8">
    <location>
        <begin position="6"/>
        <end position="24"/>
    </location>
</feature>
<dbReference type="EMBL" id="AALGDA010000008">
    <property type="protein sequence ID" value="ECY9782217.1"/>
    <property type="molecule type" value="Genomic_DNA"/>
</dbReference>
<evidence type="ECO:0000313" key="85">
    <source>
        <dbReference type="Proteomes" id="UP000522199"/>
    </source>
</evidence>
<dbReference type="RefSeq" id="WP_003724763.1">
    <property type="nucleotide sequence ID" value="NC_021824.1"/>
</dbReference>
<dbReference type="Proteomes" id="UP000354255">
    <property type="component" value="Unassembled WGS sequence"/>
</dbReference>
<dbReference type="Proteomes" id="UP000852906">
    <property type="component" value="Unassembled WGS sequence"/>
</dbReference>
<evidence type="ECO:0000313" key="37">
    <source>
        <dbReference type="EMBL" id="ECB9512498.1"/>
    </source>
</evidence>
<dbReference type="Proteomes" id="UP000546397">
    <property type="component" value="Unassembled WGS sequence"/>
</dbReference>
<evidence type="ECO:0000313" key="81">
    <source>
        <dbReference type="Proteomes" id="UP000467536"/>
    </source>
</evidence>
<evidence type="ECO:0000313" key="62">
    <source>
        <dbReference type="Proteomes" id="UP000344343"/>
    </source>
</evidence>
<evidence type="ECO:0000313" key="67">
    <source>
        <dbReference type="Proteomes" id="UP000364988"/>
    </source>
</evidence>
<dbReference type="Proteomes" id="UP000337746">
    <property type="component" value="Unassembled WGS sequence"/>
</dbReference>
<reference evidence="75 85" key="8">
    <citation type="submission" date="2019-04" db="EMBL/GenBank/DDBJ databases">
        <authorList>
            <consortium name="GenomeTrakr network: Whole genome sequencing for foodborne pathogen traceback"/>
        </authorList>
    </citation>
    <scope>NUCLEOTIDE SEQUENCE [LARGE SCALE GENOMIC DNA]</scope>
    <source>
        <strain evidence="28 94">CFSAN004300</strain>
        <strain evidence="29 85">CFSAN072474</strain>
        <strain evidence="40 67">FLAG-55987</strain>
        <strain evidence="35 75">PHLUSALM00088</strain>
    </source>
</reference>
<evidence type="ECO:0000313" key="93">
    <source>
        <dbReference type="Proteomes" id="UP000546397"/>
    </source>
</evidence>
<reference evidence="57 58" key="2">
    <citation type="journal article" date="2018" name="BMC Genomics">
        <title>Genes significantly associated with lineage II food isolates of Listeria monocytogenes.</title>
        <authorList>
            <person name="Pirone-Davies C."/>
            <person name="Chen Y."/>
            <person name="Pightling A."/>
            <person name="Ryan G."/>
            <person name="Wang Y."/>
            <person name="Yao K."/>
            <person name="Hoffmann M."/>
            <person name="Allard M.W."/>
        </authorList>
    </citation>
    <scope>NUCLEOTIDE SEQUENCE [LARGE SCALE GENOMIC DNA]</scope>
    <source>
        <strain evidence="57 58">PNUSAL000550</strain>
    </source>
</reference>
<evidence type="ECO:0000313" key="40">
    <source>
        <dbReference type="EMBL" id="ECY6543462.1"/>
    </source>
</evidence>
<evidence type="ECO:0000313" key="60">
    <source>
        <dbReference type="Proteomes" id="UP000337746"/>
    </source>
</evidence>
<dbReference type="Proteomes" id="UP000530452">
    <property type="component" value="Unassembled WGS sequence"/>
</dbReference>
<dbReference type="EMBL" id="AACJYH010000004">
    <property type="protein sequence ID" value="EAK8897449.1"/>
    <property type="molecule type" value="Genomic_DNA"/>
</dbReference>
<evidence type="ECO:0000313" key="43">
    <source>
        <dbReference type="EMBL" id="EDN9835411.1"/>
    </source>
</evidence>
<evidence type="ECO:0000313" key="20">
    <source>
        <dbReference type="EMBL" id="EAG0866651.1"/>
    </source>
</evidence>
<evidence type="ECO:0000313" key="30">
    <source>
        <dbReference type="EMBL" id="EAG9520200.1"/>
    </source>
</evidence>
<evidence type="ECO:0000313" key="68">
    <source>
        <dbReference type="Proteomes" id="UP000365297"/>
    </source>
</evidence>
<dbReference type="EMBL" id="AANCRK010000001">
    <property type="protein sequence ID" value="EDN7713888.1"/>
    <property type="molecule type" value="Genomic_DNA"/>
</dbReference>
<dbReference type="EMBL" id="AABCVX010000001">
    <property type="protein sequence ID" value="EAG6168119.1"/>
    <property type="molecule type" value="Genomic_DNA"/>
</dbReference>
<dbReference type="Proteomes" id="UP000467536">
    <property type="component" value="Unassembled WGS sequence"/>
</dbReference>
<dbReference type="PANTHER" id="PTHR36838">
    <property type="entry name" value="AUXIN EFFLUX CARRIER FAMILY PROTEIN"/>
    <property type="match status" value="1"/>
</dbReference>
<dbReference type="EMBL" id="AAAKQF010000003">
    <property type="protein sequence ID" value="EAC9039798.1"/>
    <property type="molecule type" value="Genomic_DNA"/>
</dbReference>
<evidence type="ECO:0000313" key="48">
    <source>
        <dbReference type="EMBL" id="HAB8556572.1"/>
    </source>
</evidence>
<evidence type="ECO:0000313" key="22">
    <source>
        <dbReference type="EMBL" id="EAG2244237.1"/>
    </source>
</evidence>
<evidence type="ECO:0000313" key="45">
    <source>
        <dbReference type="EMBL" id="EDP8513377.1"/>
    </source>
</evidence>
<evidence type="ECO:0000313" key="51">
    <source>
        <dbReference type="EMBL" id="HAC1754668.1"/>
    </source>
</evidence>
<evidence type="ECO:0000313" key="83">
    <source>
        <dbReference type="Proteomes" id="UP000481141"/>
    </source>
</evidence>
<dbReference type="EMBL" id="AAASLB010000001">
    <property type="protein sequence ID" value="EAE4940830.1"/>
    <property type="molecule type" value="Genomic_DNA"/>
</dbReference>
<dbReference type="Proteomes" id="UP000398321">
    <property type="component" value="Unassembled WGS sequence"/>
</dbReference>
<evidence type="ECO:0000313" key="26">
    <source>
        <dbReference type="EMBL" id="EAG4461142.1"/>
    </source>
</evidence>
<evidence type="ECO:0000313" key="101">
    <source>
        <dbReference type="Proteomes" id="UP000852906"/>
    </source>
</evidence>
<dbReference type="Proteomes" id="UP000379076">
    <property type="component" value="Unassembled WGS sequence"/>
</dbReference>
<dbReference type="Proteomes" id="UP000358545">
    <property type="component" value="Unassembled WGS sequence"/>
</dbReference>
<evidence type="ECO:0000313" key="13">
    <source>
        <dbReference type="EMBL" id="EAC9039798.1"/>
    </source>
</evidence>
<evidence type="ECO:0000313" key="54">
    <source>
        <dbReference type="EMBL" id="NYA00436.1"/>
    </source>
</evidence>
<reference evidence="61 65" key="5">
    <citation type="submission" date="2018-06" db="EMBL/GenBank/DDBJ databases">
        <authorList>
            <consortium name="PulseNet: The National Subtyping Network for Foodborne Disease Surveillance"/>
            <person name="Tarr C.L."/>
            <person name="Trees E."/>
            <person name="Katz L.S."/>
            <person name="Carleton-Romer H.A."/>
            <person name="Stroika S."/>
            <person name="Kucerova Z."/>
            <person name="Roache K.F."/>
            <person name="Sabol A.L."/>
            <person name="Besser J."/>
            <person name="Gerner-Smidt P."/>
        </authorList>
    </citation>
    <scope>NUCLEOTIDE SEQUENCE [LARGE SCALE GENOMIC DNA]</scope>
    <source>
        <strain evidence="9 61">2015L-6227</strain>
        <strain evidence="13 65">PNUSAL000910</strain>
        <strain evidence="20 66">PNUSAL002180</strain>
        <strain evidence="34 64">PNUSAL004402</strain>
        <strain evidence="41 84">PNUSAL005692</strain>
    </source>
</reference>
<evidence type="ECO:0000313" key="21">
    <source>
        <dbReference type="EMBL" id="EAG2085888.1"/>
    </source>
</evidence>
<reference evidence="53 79" key="4">
    <citation type="submission" date="2018-04" db="EMBL/GenBank/DDBJ databases">
        <title>Genome Analysis of a Prevalent Clone of Listeria monocytogenes Sequence Type 87 in China.</title>
        <authorList>
            <person name="Wang Y."/>
        </authorList>
    </citation>
    <scope>NUCLEOTIDE SEQUENCE [LARGE SCALE GENOMIC DNA]</scope>
    <source>
        <strain evidence="53 79">ICDC_LM1523</strain>
    </source>
</reference>
<feature type="transmembrane region" description="Helical" evidence="8">
    <location>
        <begin position="61"/>
        <end position="84"/>
    </location>
</feature>
<evidence type="ECO:0000313" key="86">
    <source>
        <dbReference type="Proteomes" id="UP000525850"/>
    </source>
</evidence>
<dbReference type="Proteomes" id="UP000331186">
    <property type="component" value="Unassembled WGS sequence"/>
</dbReference>
<dbReference type="EMBL" id="DAAIJL010000003">
    <property type="protein sequence ID" value="HAB8556572.1"/>
    <property type="molecule type" value="Genomic_DNA"/>
</dbReference>
<dbReference type="EMBL" id="AABDGJ010000003">
    <property type="protein sequence ID" value="EAG6990206.1"/>
    <property type="molecule type" value="Genomic_DNA"/>
</dbReference>
<dbReference type="Proteomes" id="UP000522199">
    <property type="component" value="Unassembled WGS sequence"/>
</dbReference>
<dbReference type="EMBL" id="AABAYG010000001">
    <property type="protein sequence ID" value="EAG2244237.1"/>
    <property type="molecule type" value="Genomic_DNA"/>
</dbReference>
<evidence type="ECO:0000256" key="5">
    <source>
        <dbReference type="ARBA" id="ARBA00022692"/>
    </source>
</evidence>
<evidence type="ECO:0000313" key="14">
    <source>
        <dbReference type="EMBL" id="EAD1183869.1"/>
    </source>
</evidence>
<evidence type="ECO:0000313" key="25">
    <source>
        <dbReference type="EMBL" id="EAG4329752.1"/>
    </source>
</evidence>
<keyword evidence="7 8" id="KW-0472">Membrane</keyword>
<evidence type="ECO:0000313" key="94">
    <source>
        <dbReference type="Proteomes" id="UP000548278"/>
    </source>
</evidence>
<evidence type="ECO:0000313" key="15">
    <source>
        <dbReference type="EMBL" id="EAD3791564.1"/>
    </source>
</evidence>
<dbReference type="Proteomes" id="UP000423131">
    <property type="component" value="Unassembled WGS sequence"/>
</dbReference>
<dbReference type="Pfam" id="PF03547">
    <property type="entry name" value="Mem_trans"/>
    <property type="match status" value="1"/>
</dbReference>
<dbReference type="Proteomes" id="UP000549379">
    <property type="component" value="Unassembled WGS sequence"/>
</dbReference>
<evidence type="ECO:0000313" key="92">
    <source>
        <dbReference type="Proteomes" id="UP000544530"/>
    </source>
</evidence>
<dbReference type="KEGG" id="lmok:CQ02_04335"/>
<dbReference type="EMBL" id="AALEDS010000002">
    <property type="protein sequence ID" value="ECY6543462.1"/>
    <property type="molecule type" value="Genomic_DNA"/>
</dbReference>
<feature type="transmembrane region" description="Helical" evidence="8">
    <location>
        <begin position="280"/>
        <end position="299"/>
    </location>
</feature>
<dbReference type="Proteomes" id="UP000427828">
    <property type="component" value="Unassembled WGS sequence"/>
</dbReference>
<dbReference type="Proteomes" id="UP000272537">
    <property type="component" value="Unassembled WGS sequence"/>
</dbReference>
<dbReference type="EMBL" id="DAAEEB010000004">
    <property type="protein sequence ID" value="HAA8053083.1"/>
    <property type="molecule type" value="Genomic_DNA"/>
</dbReference>
<feature type="transmembrane region" description="Helical" evidence="8">
    <location>
        <begin position="162"/>
        <end position="183"/>
    </location>
</feature>
<dbReference type="Proteomes" id="UP000840039">
    <property type="component" value="Unassembled WGS sequence"/>
</dbReference>
<evidence type="ECO:0000313" key="89">
    <source>
        <dbReference type="Proteomes" id="UP000530452"/>
    </source>
</evidence>
<reference evidence="33 87" key="7">
    <citation type="submission" date="2019-04" db="EMBL/GenBank/DDBJ databases">
        <authorList>
            <consortium name="GenomeTrakr: Next Generation Sequencing Network for Food Pathogen Tracability"/>
        </authorList>
    </citation>
    <scope>NUCLEOTIDE SEQUENCE [LARGE SCALE GENOMIC DNA]</scope>
    <source>
        <strain evidence="24 95">10B02965A-1</strain>
        <strain evidence="12 69">CFSAN008042</strain>
        <strain evidence="26 88">CFSAN063727</strain>
        <strain evidence="42 78">CFSAN102901</strain>
        <strain evidence="18 71">FDA00006494</strain>
        <strain evidence="10 68">FDA00007096</strain>
        <strain evidence="14 74">FDA00008584</strain>
        <strain evidence="22">FDA00011243</strain>
        <strain evidence="11 59">FDA00013332</strain>
        <strain evidence="17 62">FDA00013853</strain>
        <strain evidence="36 76">FDA00014336</strain>
        <strain evidence="38 72">FDA00014370</strain>
        <strain evidence="37 73">FDA00014392</strain>
        <strain evidence="45">FDA00015054</strain>
        <strain evidence="25 91">FDA1005580-S054-001</strain>
        <strain evidence="82">FDA1090798-S029-001</strain>
        <strain evidence="83">FDA956581-098-004</strain>
        <strain evidence="23 86">FDA960927-006-004</strain>
        <strain evidence="27 96">FLAG-38921</strain>
        <strain evidence="39 77">FLAG-51482A</strain>
        <strain evidence="21 60">FLAG-54356</strain>
        <strain evidence="16 70">FSIS31901579</strain>
        <strain evidence="33 87">LS1344</strain>
        <strain evidence="43 80">OSF101448</strain>
        <strain evidence="15 63">VA-WGS-00405</strain>
    </source>
</reference>
<keyword evidence="6 8" id="KW-1133">Transmembrane helix</keyword>
<dbReference type="Proteomes" id="UP000410967">
    <property type="component" value="Unassembled WGS sequence"/>
</dbReference>
<evidence type="ECO:0000313" key="24">
    <source>
        <dbReference type="EMBL" id="EAG2997031.1"/>
    </source>
</evidence>
<dbReference type="Proteomes" id="UP000843775">
    <property type="component" value="Unassembled WGS sequence"/>
</dbReference>
<dbReference type="Proteomes" id="UP000478704">
    <property type="component" value="Unassembled WGS sequence"/>
</dbReference>
<keyword evidence="3" id="KW-0813">Transport</keyword>
<evidence type="ECO:0000313" key="57">
    <source>
        <dbReference type="EMBL" id="RKA10880.1"/>
    </source>
</evidence>
<evidence type="ECO:0000313" key="56">
    <source>
        <dbReference type="EMBL" id="OET48849.1"/>
    </source>
</evidence>
<dbReference type="InterPro" id="IPR038770">
    <property type="entry name" value="Na+/solute_symporter_sf"/>
</dbReference>
<dbReference type="Proteomes" id="UP000393182">
    <property type="component" value="Unassembled WGS sequence"/>
</dbReference>
<evidence type="ECO:0000313" key="19">
    <source>
        <dbReference type="EMBL" id="EAE4940830.1"/>
    </source>
</evidence>
<dbReference type="GO" id="GO:0005886">
    <property type="term" value="C:plasma membrane"/>
    <property type="evidence" value="ECO:0007669"/>
    <property type="project" value="UniProtKB-SubCell"/>
</dbReference>
<dbReference type="EMBL" id="AAALRN010000001">
    <property type="protein sequence ID" value="EAD1183869.1"/>
    <property type="molecule type" value="Genomic_DNA"/>
</dbReference>
<dbReference type="EMBL" id="AABBHO010000016">
    <property type="protein sequence ID" value="EAG2997031.1"/>
    <property type="molecule type" value="Genomic_DNA"/>
</dbReference>
<dbReference type="OMA" id="VIYIAMP"/>
<reference evidence="97 98" key="3">
    <citation type="journal article" date="2018" name="Genome Biol.">
        <title>SKESA: strategic k-mer extension for scrupulous assemblies.</title>
        <authorList>
            <person name="Souvorov A."/>
            <person name="Agarwala R."/>
            <person name="Lipman D.J."/>
        </authorList>
    </citation>
    <scope>NUCLEOTIDE SEQUENCE [LARGE SCALE GENOMIC DNA]</scope>
    <source>
        <strain evidence="46">09CEB371LM</strain>
        <strain evidence="52">2017-325981-023-01</strain>
        <strain evidence="48 100">CFIAFB20100120</strain>
        <strain evidence="47 97">CFIAFB20130012</strain>
        <strain evidence="50">CFIAFB20170037</strain>
        <strain evidence="49 98">CFIAFB20170045</strain>
        <strain evidence="51 99">DMG1500109</strain>
    </source>
</reference>
<dbReference type="EMBL" id="DAAJCS010000009">
    <property type="protein sequence ID" value="HAC0013708.1"/>
    <property type="molecule type" value="Genomic_DNA"/>
</dbReference>
<dbReference type="EMBL" id="AABFVG010000002">
    <property type="protein sequence ID" value="EAH2281187.1"/>
    <property type="molecule type" value="Genomic_DNA"/>
</dbReference>